<organism evidence="1 2">
    <name type="scientific">Trichostrongylus colubriformis</name>
    <name type="common">Black scour worm</name>
    <dbReference type="NCBI Taxonomy" id="6319"/>
    <lineage>
        <taxon>Eukaryota</taxon>
        <taxon>Metazoa</taxon>
        <taxon>Ecdysozoa</taxon>
        <taxon>Nematoda</taxon>
        <taxon>Chromadorea</taxon>
        <taxon>Rhabditida</taxon>
        <taxon>Rhabditina</taxon>
        <taxon>Rhabditomorpha</taxon>
        <taxon>Strongyloidea</taxon>
        <taxon>Trichostrongylidae</taxon>
        <taxon>Trichostrongylus</taxon>
    </lineage>
</organism>
<dbReference type="EMBL" id="WIXE01001043">
    <property type="protein sequence ID" value="KAK5986059.1"/>
    <property type="molecule type" value="Genomic_DNA"/>
</dbReference>
<gene>
    <name evidence="1" type="ORF">GCK32_011900</name>
</gene>
<comment type="caution">
    <text evidence="1">The sequence shown here is derived from an EMBL/GenBank/DDBJ whole genome shotgun (WGS) entry which is preliminary data.</text>
</comment>
<evidence type="ECO:0000313" key="2">
    <source>
        <dbReference type="Proteomes" id="UP001331761"/>
    </source>
</evidence>
<protein>
    <submittedName>
        <fullName evidence="1">Uncharacterized protein</fullName>
    </submittedName>
</protein>
<dbReference type="AlphaFoldDB" id="A0AAN8J3L4"/>
<sequence>RVTTRPRAASLGVSLGDVQVSADFLHRIADFGYIFSYSLEFLVHHSSFSRVSIVVFYITANGIYYCSSAMGHWD</sequence>
<feature type="non-terminal residue" evidence="1">
    <location>
        <position position="1"/>
    </location>
</feature>
<accession>A0AAN8J3L4</accession>
<keyword evidence="2" id="KW-1185">Reference proteome</keyword>
<name>A0AAN8J3L4_TRICO</name>
<dbReference type="Proteomes" id="UP001331761">
    <property type="component" value="Unassembled WGS sequence"/>
</dbReference>
<proteinExistence type="predicted"/>
<reference evidence="1 2" key="1">
    <citation type="submission" date="2019-10" db="EMBL/GenBank/DDBJ databases">
        <title>Assembly and Annotation for the nematode Trichostrongylus colubriformis.</title>
        <authorList>
            <person name="Martin J."/>
        </authorList>
    </citation>
    <scope>NUCLEOTIDE SEQUENCE [LARGE SCALE GENOMIC DNA]</scope>
    <source>
        <strain evidence="1">G859</strain>
        <tissue evidence="1">Whole worm</tissue>
    </source>
</reference>
<evidence type="ECO:0000313" key="1">
    <source>
        <dbReference type="EMBL" id="KAK5986059.1"/>
    </source>
</evidence>